<dbReference type="AlphaFoldDB" id="A0A563F1U2"/>
<dbReference type="RefSeq" id="WP_146349485.1">
    <property type="nucleotide sequence ID" value="NZ_VOBR01000002.1"/>
</dbReference>
<evidence type="ECO:0000256" key="2">
    <source>
        <dbReference type="ARBA" id="ARBA00022857"/>
    </source>
</evidence>
<dbReference type="EMBL" id="VOBR01000002">
    <property type="protein sequence ID" value="TWP53889.1"/>
    <property type="molecule type" value="Genomic_DNA"/>
</dbReference>
<accession>A0A563F1U2</accession>
<dbReference type="Proteomes" id="UP000316639">
    <property type="component" value="Unassembled WGS sequence"/>
</dbReference>
<name>A0A563F1U2_9PSEU</name>
<reference evidence="4 5" key="1">
    <citation type="submission" date="2019-07" db="EMBL/GenBank/DDBJ databases">
        <title>Lentzea xizangensis sp. nov., isolated from Qinghai-Tibetan Plateau Soils.</title>
        <authorList>
            <person name="Huang J."/>
        </authorList>
    </citation>
    <scope>NUCLEOTIDE SEQUENCE [LARGE SCALE GENOMIC DNA]</scope>
    <source>
        <strain evidence="4 5">FXJ1.1311</strain>
    </source>
</reference>
<dbReference type="Pfam" id="PF05368">
    <property type="entry name" value="NmrA"/>
    <property type="match status" value="1"/>
</dbReference>
<dbReference type="PANTHER" id="PTHR42748:SF7">
    <property type="entry name" value="NMRA LIKE REDOX SENSOR 1-RELATED"/>
    <property type="match status" value="1"/>
</dbReference>
<comment type="caution">
    <text evidence="4">The sequence shown here is derived from an EMBL/GenBank/DDBJ whole genome shotgun (WGS) entry which is preliminary data.</text>
</comment>
<dbReference type="SUPFAM" id="SSF51735">
    <property type="entry name" value="NAD(P)-binding Rossmann-fold domains"/>
    <property type="match status" value="1"/>
</dbReference>
<dbReference type="InterPro" id="IPR008030">
    <property type="entry name" value="NmrA-like"/>
</dbReference>
<sequence>MTEKKTIAVVGATGAQGGGLVRAILNDPQGPFTVRALTRNPHSDKARELAAKGAEVRWADLDDESSVREAFDGAHGAFVVTDYWAQQAKADKRTRAEMELAQAASAARAAQKAGLRHVVWSTLEDTRPHFDRLGVDVPTVEGGFKVPHFDAKGEANATFTELGVPTTFLQTTFYYEAFVVAGQGPQRDENGNLVLTLPMADKKMALIASEDIGKTALGILRRGDELIGETVSIAGAHATGDELAEKFTDVLGEKVVYRPHTFDQVRAAGFPFAVEIANMFQFYADASDHFAGVRDLARARQLNPELQSLDSWLHEHRGEIPVG</sequence>
<protein>
    <submittedName>
        <fullName evidence="4">NmrA/HSCARG family protein</fullName>
    </submittedName>
</protein>
<keyword evidence="5" id="KW-1185">Reference proteome</keyword>
<dbReference type="CDD" id="cd05251">
    <property type="entry name" value="NmrA_like_SDR_a"/>
    <property type="match status" value="1"/>
</dbReference>
<dbReference type="Gene3D" id="3.40.50.720">
    <property type="entry name" value="NAD(P)-binding Rossmann-like Domain"/>
    <property type="match status" value="1"/>
</dbReference>
<evidence type="ECO:0000313" key="5">
    <source>
        <dbReference type="Proteomes" id="UP000316639"/>
    </source>
</evidence>
<keyword evidence="2" id="KW-0521">NADP</keyword>
<feature type="domain" description="NmrA-like" evidence="3">
    <location>
        <begin position="3"/>
        <end position="287"/>
    </location>
</feature>
<dbReference type="InterPro" id="IPR051164">
    <property type="entry name" value="NmrA-like_oxidored"/>
</dbReference>
<gene>
    <name evidence="4" type="ORF">FKR81_03795</name>
</gene>
<organism evidence="4 5">
    <name type="scientific">Lentzea tibetensis</name>
    <dbReference type="NCBI Taxonomy" id="2591470"/>
    <lineage>
        <taxon>Bacteria</taxon>
        <taxon>Bacillati</taxon>
        <taxon>Actinomycetota</taxon>
        <taxon>Actinomycetes</taxon>
        <taxon>Pseudonocardiales</taxon>
        <taxon>Pseudonocardiaceae</taxon>
        <taxon>Lentzea</taxon>
    </lineage>
</organism>
<dbReference type="PANTHER" id="PTHR42748">
    <property type="entry name" value="NITROGEN METABOLITE REPRESSION PROTEIN NMRA FAMILY MEMBER"/>
    <property type="match status" value="1"/>
</dbReference>
<dbReference type="OrthoDB" id="4115876at2"/>
<dbReference type="Gene3D" id="3.90.25.10">
    <property type="entry name" value="UDP-galactose 4-epimerase, domain 1"/>
    <property type="match status" value="1"/>
</dbReference>
<evidence type="ECO:0000259" key="3">
    <source>
        <dbReference type="Pfam" id="PF05368"/>
    </source>
</evidence>
<comment type="similarity">
    <text evidence="1">Belongs to the NmrA-type oxidoreductase family.</text>
</comment>
<evidence type="ECO:0000256" key="1">
    <source>
        <dbReference type="ARBA" id="ARBA00006328"/>
    </source>
</evidence>
<proteinExistence type="inferred from homology"/>
<evidence type="ECO:0000313" key="4">
    <source>
        <dbReference type="EMBL" id="TWP53889.1"/>
    </source>
</evidence>
<dbReference type="InterPro" id="IPR036291">
    <property type="entry name" value="NAD(P)-bd_dom_sf"/>
</dbReference>